<organism evidence="2">
    <name type="scientific">Aplanochytrium stocchinoi</name>
    <dbReference type="NCBI Taxonomy" id="215587"/>
    <lineage>
        <taxon>Eukaryota</taxon>
        <taxon>Sar</taxon>
        <taxon>Stramenopiles</taxon>
        <taxon>Bigyra</taxon>
        <taxon>Labyrinthulomycetes</taxon>
        <taxon>Thraustochytrida</taxon>
        <taxon>Thraustochytriidae</taxon>
        <taxon>Aplanochytrium</taxon>
    </lineage>
</organism>
<dbReference type="InterPro" id="IPR029068">
    <property type="entry name" value="Glyas_Bleomycin-R_OHBP_Dase"/>
</dbReference>
<dbReference type="PANTHER" id="PTHR40280">
    <property type="entry name" value="BLR6907 PROTEIN"/>
    <property type="match status" value="1"/>
</dbReference>
<dbReference type="Gene3D" id="3.10.180.10">
    <property type="entry name" value="2,3-Dihydroxybiphenyl 1,2-Dioxygenase, domain 1"/>
    <property type="match status" value="1"/>
</dbReference>
<name>A0A7S3LHE7_9STRA</name>
<sequence>MCQLLKDVSVFSFMQFRDTIKQVHVNLGLCQFHLPFLYNIVPGERVEISQVWPGLIELITSEDVQVMKSRLLEQNVATSVCIRQAGNETIGRDDMLLVKGPFGNSFMITQTPDAGLINLVRRAGGHAESEKGPGNLLCIRSLTHMIEIGNSAVIANFYRSVMGFEVDEVMHEHSDAETCDNDDNDKEKDAFNSSSKRERKSVEVKFGGSVHGLPEQKLVFVESEHAPPANAYDTEEACTYHIAIYCSSHQHFEEVFHRANQLGLLFINKRFEGGPIEFASADTLELARAAGQFRIKNLIGLDPEAGKNETQSSSSSSGLRLGLVLEHEIRSPRHKCCPIRKARNN</sequence>
<evidence type="ECO:0000256" key="1">
    <source>
        <dbReference type="SAM" id="MobiDB-lite"/>
    </source>
</evidence>
<dbReference type="AlphaFoldDB" id="A0A7S3LHE7"/>
<feature type="region of interest" description="Disordered" evidence="1">
    <location>
        <begin position="175"/>
        <end position="196"/>
    </location>
</feature>
<reference evidence="2" key="1">
    <citation type="submission" date="2021-01" db="EMBL/GenBank/DDBJ databases">
        <authorList>
            <person name="Corre E."/>
            <person name="Pelletier E."/>
            <person name="Niang G."/>
            <person name="Scheremetjew M."/>
            <person name="Finn R."/>
            <person name="Kale V."/>
            <person name="Holt S."/>
            <person name="Cochrane G."/>
            <person name="Meng A."/>
            <person name="Brown T."/>
            <person name="Cohen L."/>
        </authorList>
    </citation>
    <scope>NUCLEOTIDE SEQUENCE</scope>
    <source>
        <strain evidence="2">GSBS06</strain>
    </source>
</reference>
<accession>A0A7S3LHE7</accession>
<dbReference type="PANTHER" id="PTHR40280:SF1">
    <property type="entry name" value="VOC DOMAIN-CONTAINING PROTEIN"/>
    <property type="match status" value="1"/>
</dbReference>
<evidence type="ECO:0008006" key="3">
    <source>
        <dbReference type="Google" id="ProtNLM"/>
    </source>
</evidence>
<protein>
    <recommendedName>
        <fullName evidence="3">VOC domain-containing protein</fullName>
    </recommendedName>
</protein>
<evidence type="ECO:0000313" key="2">
    <source>
        <dbReference type="EMBL" id="CAE0430754.1"/>
    </source>
</evidence>
<proteinExistence type="predicted"/>
<gene>
    <name evidence="2" type="ORF">ASTO00021_LOCUS1113</name>
</gene>
<dbReference type="SUPFAM" id="SSF54593">
    <property type="entry name" value="Glyoxalase/Bleomycin resistance protein/Dihydroxybiphenyl dioxygenase"/>
    <property type="match status" value="1"/>
</dbReference>
<dbReference type="EMBL" id="HBIN01001772">
    <property type="protein sequence ID" value="CAE0430754.1"/>
    <property type="molecule type" value="Transcribed_RNA"/>
</dbReference>